<dbReference type="InterPro" id="IPR029480">
    <property type="entry name" value="Transpos_assoc"/>
</dbReference>
<proteinExistence type="predicted"/>
<dbReference type="EMBL" id="BPVZ01000040">
    <property type="protein sequence ID" value="GKV14333.1"/>
    <property type="molecule type" value="Genomic_DNA"/>
</dbReference>
<reference evidence="3 4" key="1">
    <citation type="journal article" date="2021" name="Commun. Biol.">
        <title>The genome of Shorea leprosula (Dipterocarpaceae) highlights the ecological relevance of drought in aseasonal tropical rainforests.</title>
        <authorList>
            <person name="Ng K.K.S."/>
            <person name="Kobayashi M.J."/>
            <person name="Fawcett J.A."/>
            <person name="Hatakeyama M."/>
            <person name="Paape T."/>
            <person name="Ng C.H."/>
            <person name="Ang C.C."/>
            <person name="Tnah L.H."/>
            <person name="Lee C.T."/>
            <person name="Nishiyama T."/>
            <person name="Sese J."/>
            <person name="O'Brien M.J."/>
            <person name="Copetti D."/>
            <person name="Mohd Noor M.I."/>
            <person name="Ong R.C."/>
            <person name="Putra M."/>
            <person name="Sireger I.Z."/>
            <person name="Indrioko S."/>
            <person name="Kosugi Y."/>
            <person name="Izuno A."/>
            <person name="Isagi Y."/>
            <person name="Lee S.L."/>
            <person name="Shimizu K.K."/>
        </authorList>
    </citation>
    <scope>NUCLEOTIDE SEQUENCE [LARGE SCALE GENOMIC DNA]</scope>
    <source>
        <strain evidence="3">214</strain>
    </source>
</reference>
<keyword evidence="4" id="KW-1185">Reference proteome</keyword>
<dbReference type="Proteomes" id="UP001054252">
    <property type="component" value="Unassembled WGS sequence"/>
</dbReference>
<dbReference type="PANTHER" id="PTHR10775:SF193">
    <property type="entry name" value="DUF4216 DOMAIN-CONTAINING PROTEIN"/>
    <property type="match status" value="1"/>
</dbReference>
<dbReference type="InterPro" id="IPR004252">
    <property type="entry name" value="Probable_transposase_24"/>
</dbReference>
<organism evidence="3 4">
    <name type="scientific">Rubroshorea leprosula</name>
    <dbReference type="NCBI Taxonomy" id="152421"/>
    <lineage>
        <taxon>Eukaryota</taxon>
        <taxon>Viridiplantae</taxon>
        <taxon>Streptophyta</taxon>
        <taxon>Embryophyta</taxon>
        <taxon>Tracheophyta</taxon>
        <taxon>Spermatophyta</taxon>
        <taxon>Magnoliopsida</taxon>
        <taxon>eudicotyledons</taxon>
        <taxon>Gunneridae</taxon>
        <taxon>Pentapetalae</taxon>
        <taxon>rosids</taxon>
        <taxon>malvids</taxon>
        <taxon>Malvales</taxon>
        <taxon>Dipterocarpaceae</taxon>
        <taxon>Rubroshorea</taxon>
    </lineage>
</organism>
<feature type="region of interest" description="Disordered" evidence="1">
    <location>
        <begin position="837"/>
        <end position="881"/>
    </location>
</feature>
<dbReference type="InterPro" id="IPR004242">
    <property type="entry name" value="Transposase_21"/>
</dbReference>
<evidence type="ECO:0000313" key="3">
    <source>
        <dbReference type="EMBL" id="GKV14333.1"/>
    </source>
</evidence>
<evidence type="ECO:0000313" key="4">
    <source>
        <dbReference type="Proteomes" id="UP001054252"/>
    </source>
</evidence>
<evidence type="ECO:0000259" key="2">
    <source>
        <dbReference type="Pfam" id="PF13963"/>
    </source>
</evidence>
<feature type="domain" description="Transposase-associated" evidence="2">
    <location>
        <begin position="6"/>
        <end position="84"/>
    </location>
</feature>
<evidence type="ECO:0000256" key="1">
    <source>
        <dbReference type="SAM" id="MobiDB-lite"/>
    </source>
</evidence>
<dbReference type="AlphaFoldDB" id="A0AAV5JI93"/>
<dbReference type="Pfam" id="PF13963">
    <property type="entry name" value="Transpos_assoc"/>
    <property type="match status" value="1"/>
</dbReference>
<dbReference type="Pfam" id="PF03004">
    <property type="entry name" value="Transposase_24"/>
    <property type="match status" value="1"/>
</dbReference>
<dbReference type="Pfam" id="PF02992">
    <property type="entry name" value="Transposase_21"/>
    <property type="match status" value="1"/>
</dbReference>
<sequence>MTDDHRWMYRRRGPRGDCDAEFFNGLQQFFDFVYSHPGVHLNAEIRCPCSKCGNLPHHNKATIIDHLLRYGFMDAYSAWWAHGETLSNNVDPWSTTSDVAFSSNIEEHVNVEEHVNADIHHMVYDAFCPSEDDRPRNETEFASENVGDAPNRHAQSFYDLLRASTIPLGPSSNNQTLLGWLSYMLHCKAKNNITSVGYNDIIQGCRQLLSPEDQQKVPSNFYEAKKFMKNLEILIHPAQSIAWKHFDVVHPSFASNPQNVRLGLATDGFNPWGHSLRSYSCWPVFIVVYNLPLEMWPLRIWPPPPRLDGHSVRLRVAALPDVLFGNPSINQTIPEFGETHNWVKRSIFWELPYWGDNLIRHNLDVMHCEKNFFDNNIHTVMNDSSSKDNVKSRMDLLVYCDRKELHLYYDSSGSLCKPNASYAFDTDKKRCLCTWLKNVRFPDGFASNIARCVNLVELCLVGLKSHDCHICMQCLIPIAFHGLLPESIWGPLTEDFAHDILVRILKQVGTRCLTTQEMKTAEFYVLLNCREVDALLRHLVDASSTSLDMEEIFQDEEPPSTESNKHSSNLASTKRVNLHVKGATMVDLNGDGNDDVDENLSEGNEGYETRGDTHYQWALEDEDAVRKAFLRSMKKGWGDNMKDERDKWCTNGKYRLVWVPEHLWPTLCAYWDSDEFHNLSERGKKNRASGERVTHTTGSVSIDVHEEQMVECSTTYGSDLASWPPRDNDAWATAVGGCHNNFMLGKLGEAMQMMRDKIGQVKEQREVMQRMLEDMGRMQASLSQQFAAFSAYRMRLPSATPSLPHTGQAFPPVGTSFPTARPSFHASGPVPMQMPIEPAFPMGQMGRQSGSPGTSLANPPQDDYGYQPRFDADYQGPFGPE</sequence>
<name>A0AAV5JI93_9ROSI</name>
<gene>
    <name evidence="3" type="ORF">SLEP1_g25229</name>
</gene>
<dbReference type="PANTHER" id="PTHR10775">
    <property type="entry name" value="OS08G0208400 PROTEIN"/>
    <property type="match status" value="1"/>
</dbReference>
<feature type="compositionally biased region" description="Polar residues" evidence="1">
    <location>
        <begin position="846"/>
        <end position="858"/>
    </location>
</feature>
<comment type="caution">
    <text evidence="3">The sequence shown here is derived from an EMBL/GenBank/DDBJ whole genome shotgun (WGS) entry which is preliminary data.</text>
</comment>
<accession>A0AAV5JI93</accession>
<protein>
    <recommendedName>
        <fullName evidence="2">Transposase-associated domain-containing protein</fullName>
    </recommendedName>
</protein>